<protein>
    <submittedName>
        <fullName evidence="1">6321_t:CDS:1</fullName>
    </submittedName>
</protein>
<dbReference type="AlphaFoldDB" id="A0A9N9CJX0"/>
<proteinExistence type="predicted"/>
<keyword evidence="2" id="KW-1185">Reference proteome</keyword>
<reference evidence="1" key="1">
    <citation type="submission" date="2021-06" db="EMBL/GenBank/DDBJ databases">
        <authorList>
            <person name="Kallberg Y."/>
            <person name="Tangrot J."/>
            <person name="Rosling A."/>
        </authorList>
    </citation>
    <scope>NUCLEOTIDE SEQUENCE</scope>
    <source>
        <strain evidence="1">BR232B</strain>
    </source>
</reference>
<name>A0A9N9CJX0_9GLOM</name>
<accession>A0A9N9CJX0</accession>
<comment type="caution">
    <text evidence="1">The sequence shown here is derived from an EMBL/GenBank/DDBJ whole genome shotgun (WGS) entry which is preliminary data.</text>
</comment>
<dbReference type="OrthoDB" id="2432142at2759"/>
<sequence>MENLNDEQCLIKYTISDLGMALAMIQRFVLEEAKTIKKILHWSESDPDPTANLPALPVHLEKRTKFRERTPEAGDGRLTEMVGDMSETELFNMQIRKKLKLLRDWYDIDQQSYVDQLLRQFGDDYENPQTLSARETTQASSLVIGFS</sequence>
<dbReference type="EMBL" id="CAJVPI010001274">
    <property type="protein sequence ID" value="CAG8604441.1"/>
    <property type="molecule type" value="Genomic_DNA"/>
</dbReference>
<dbReference type="Proteomes" id="UP000789739">
    <property type="component" value="Unassembled WGS sequence"/>
</dbReference>
<evidence type="ECO:0000313" key="2">
    <source>
        <dbReference type="Proteomes" id="UP000789739"/>
    </source>
</evidence>
<organism evidence="1 2">
    <name type="scientific">Paraglomus brasilianum</name>
    <dbReference type="NCBI Taxonomy" id="144538"/>
    <lineage>
        <taxon>Eukaryota</taxon>
        <taxon>Fungi</taxon>
        <taxon>Fungi incertae sedis</taxon>
        <taxon>Mucoromycota</taxon>
        <taxon>Glomeromycotina</taxon>
        <taxon>Glomeromycetes</taxon>
        <taxon>Paraglomerales</taxon>
        <taxon>Paraglomeraceae</taxon>
        <taxon>Paraglomus</taxon>
    </lineage>
</organism>
<gene>
    <name evidence="1" type="ORF">PBRASI_LOCUS7825</name>
</gene>
<evidence type="ECO:0000313" key="1">
    <source>
        <dbReference type="EMBL" id="CAG8604441.1"/>
    </source>
</evidence>